<reference evidence="5 6" key="1">
    <citation type="submission" date="2014-11" db="EMBL/GenBank/DDBJ databases">
        <authorList>
            <person name="Wibberg Daniel"/>
        </authorList>
    </citation>
    <scope>NUCLEOTIDE SEQUENCE [LARGE SCALE GENOMIC DNA]</scope>
    <source>
        <strain evidence="5">Rhizoctonia solani AG1-IB 7/3/14</strain>
    </source>
</reference>
<feature type="region of interest" description="Disordered" evidence="3">
    <location>
        <begin position="526"/>
        <end position="1051"/>
    </location>
</feature>
<dbReference type="GO" id="GO:0006887">
    <property type="term" value="P:exocytosis"/>
    <property type="evidence" value="ECO:0007669"/>
    <property type="project" value="TreeGrafter"/>
</dbReference>
<dbReference type="Gene3D" id="6.10.140.910">
    <property type="match status" value="1"/>
</dbReference>
<feature type="compositionally biased region" description="Pro residues" evidence="3">
    <location>
        <begin position="588"/>
        <end position="598"/>
    </location>
</feature>
<accession>A0A0B7FP76</accession>
<feature type="compositionally biased region" description="Low complexity" evidence="3">
    <location>
        <begin position="371"/>
        <end position="389"/>
    </location>
</feature>
<feature type="domain" description="GDP/GTP exchange factor Sec2 N-terminal" evidence="4">
    <location>
        <begin position="103"/>
        <end position="232"/>
    </location>
</feature>
<feature type="compositionally biased region" description="Polar residues" evidence="3">
    <location>
        <begin position="684"/>
        <end position="702"/>
    </location>
</feature>
<dbReference type="InterPro" id="IPR040351">
    <property type="entry name" value="RAB3IL/RAB3IP/Sec2"/>
</dbReference>
<dbReference type="Proteomes" id="UP000059188">
    <property type="component" value="Unassembled WGS sequence"/>
</dbReference>
<dbReference type="CDD" id="cd21044">
    <property type="entry name" value="Rab11BD_RAB3IP_like"/>
    <property type="match status" value="1"/>
</dbReference>
<dbReference type="PANTHER" id="PTHR14430">
    <property type="entry name" value="RABIN3-RELATED"/>
    <property type="match status" value="1"/>
</dbReference>
<dbReference type="PANTHER" id="PTHR14430:SF0">
    <property type="entry name" value="SEC2P DOMAIN-CONTAINING PROTEIN"/>
    <property type="match status" value="1"/>
</dbReference>
<feature type="coiled-coil region" evidence="2">
    <location>
        <begin position="195"/>
        <end position="243"/>
    </location>
</feature>
<feature type="coiled-coil region" evidence="2">
    <location>
        <begin position="102"/>
        <end position="136"/>
    </location>
</feature>
<dbReference type="AlphaFoldDB" id="A0A0B7FP76"/>
<dbReference type="STRING" id="1108050.A0A0B7FP76"/>
<feature type="compositionally biased region" description="Basic and acidic residues" evidence="3">
    <location>
        <begin position="967"/>
        <end position="979"/>
    </location>
</feature>
<dbReference type="EMBL" id="LN679102">
    <property type="protein sequence ID" value="CEL57967.1"/>
    <property type="molecule type" value="Genomic_DNA"/>
</dbReference>
<name>A0A0B7FP76_THACB</name>
<organism evidence="5 6">
    <name type="scientific">Thanatephorus cucumeris (strain AG1-IB / isolate 7/3/14)</name>
    <name type="common">Lettuce bottom rot fungus</name>
    <name type="synonym">Rhizoctonia solani</name>
    <dbReference type="NCBI Taxonomy" id="1108050"/>
    <lineage>
        <taxon>Eukaryota</taxon>
        <taxon>Fungi</taxon>
        <taxon>Dikarya</taxon>
        <taxon>Basidiomycota</taxon>
        <taxon>Agaricomycotina</taxon>
        <taxon>Agaricomycetes</taxon>
        <taxon>Cantharellales</taxon>
        <taxon>Ceratobasidiaceae</taxon>
        <taxon>Rhizoctonia</taxon>
        <taxon>Rhizoctonia solani AG-1</taxon>
    </lineage>
</organism>
<proteinExistence type="predicted"/>
<protein>
    <recommendedName>
        <fullName evidence="4">GDP/GTP exchange factor Sec2 N-terminal domain-containing protein</fullName>
    </recommendedName>
</protein>
<keyword evidence="1 2" id="KW-0175">Coiled coil</keyword>
<evidence type="ECO:0000256" key="3">
    <source>
        <dbReference type="SAM" id="MobiDB-lite"/>
    </source>
</evidence>
<evidence type="ECO:0000313" key="5">
    <source>
        <dbReference type="EMBL" id="CEL57967.1"/>
    </source>
</evidence>
<feature type="compositionally biased region" description="Pro residues" evidence="3">
    <location>
        <begin position="607"/>
        <end position="625"/>
    </location>
</feature>
<feature type="compositionally biased region" description="Polar residues" evidence="3">
    <location>
        <begin position="984"/>
        <end position="999"/>
    </location>
</feature>
<feature type="compositionally biased region" description="Basic and acidic residues" evidence="3">
    <location>
        <begin position="860"/>
        <end position="923"/>
    </location>
</feature>
<feature type="compositionally biased region" description="Pro residues" evidence="3">
    <location>
        <begin position="924"/>
        <end position="953"/>
    </location>
</feature>
<evidence type="ECO:0000259" key="4">
    <source>
        <dbReference type="Pfam" id="PF06428"/>
    </source>
</evidence>
<dbReference type="InterPro" id="IPR009449">
    <property type="entry name" value="Sec2_N"/>
</dbReference>
<dbReference type="SUPFAM" id="SSF144284">
    <property type="entry name" value="Sec2 N-terminal region"/>
    <property type="match status" value="1"/>
</dbReference>
<sequence>MYELLPSAYRANLSPDHKQRMLGMEYAVSKASPANSKPQTLASAASSIHSTKHPNGYSTPPHTQDDDDPRGQLVETLRVQLTDTHNQLDLLNSKLVKSYDRVSTLEDSLDNANDSLNAARARINELEAAKTAHEAALETGVLVEREHVAHELSRLMERATEEAAQRGVADAARSRIETELDDLSADLFARANTMVAEARIARAASERKVEETENSLKSAEDAVKSMQMQMQQMVEARREAEMKVAEMYARMGQGKWNESAGELELDGPRRRLYNSHAVYREYVMFVSHLRGLRSNAAVIPQLSSLTSLPFIARLIVEDCDPTLRLDLAPALSWLTRRAVHGAVLQGQLEIEPVYGLQEAECAMCGSHPNGSLPSSATTSPTTATHALSPKAHTPNGSGSMVAWASSTSKYFKGALVSPGTSPQASTNNVTQSPIQRIIADPHAPPIYVFRIAGAQSGAGAAPLVLCAGGWCLARLRATCELCAFLKHGVIEKVWSEPPQPLHQGPVSSGARHQQGVLGSVVNALSGDKEKGSEDTTHTVPPQRRQLSQLGSLWEKGLGAFGGSRTGSRSGTPGLEEQKETPPSQIPRRLPPPPAPAPAPTDIKLSIVPPPPPPPPRARPVPPVPSKPEDQEADEDDHEHQEPIQHAMVFDAAADEHGHHALSPTGDKRHSIPITLHQPLRPISSPKSPTDTLATLPESTTASEAHPAASDHVPSPSVTAPDAQHLAPGGEKEIEEPETPRPPPISRPPRARPIAHEETSHRPMSPNGIPLPDSRPGTPAMSGRNVSPSRVRTPSPSRFRAASPSIASPSSRIRAGSIRRDVESVRASSPIPSSPGGGGPPKIPRRAPRRAAPVPPGTPSKTEKTEEKVQQSEKPAEIEKNPKEGEKNLDIAESTTKPKSDVEVKPDLEENKIGEEKSKVEERTVPPPRPPPRRAVPPPPAPPLPARARPPPPTEPREEVNNLEAIDTEVKAPGDTKPSEAKSVAESTLNESVSEPSTYTDGAPSTKESAPPLMTLVTSATTDSVSHIASIPNITDDGTDSKQPTEVDSQFVGDHSWEERAYKEIVKLREDMFWARVGSACSKPKKDSSGFSPFRAGTKLNPAQGHLYSLQVILARK</sequence>
<feature type="compositionally biased region" description="Low complexity" evidence="3">
    <location>
        <begin position="786"/>
        <end position="815"/>
    </location>
</feature>
<feature type="region of interest" description="Disordered" evidence="3">
    <location>
        <begin position="31"/>
        <end position="70"/>
    </location>
</feature>
<dbReference type="GO" id="GO:0051286">
    <property type="term" value="C:cell tip"/>
    <property type="evidence" value="ECO:0007669"/>
    <property type="project" value="TreeGrafter"/>
</dbReference>
<evidence type="ECO:0000256" key="1">
    <source>
        <dbReference type="ARBA" id="ARBA00023054"/>
    </source>
</evidence>
<keyword evidence="6" id="KW-1185">Reference proteome</keyword>
<evidence type="ECO:0000256" key="2">
    <source>
        <dbReference type="SAM" id="Coils"/>
    </source>
</evidence>
<feature type="region of interest" description="Disordered" evidence="3">
    <location>
        <begin position="369"/>
        <end position="395"/>
    </location>
</feature>
<dbReference type="GO" id="GO:0070319">
    <property type="term" value="C:Golgi to plasma membrane transport vesicle"/>
    <property type="evidence" value="ECO:0007669"/>
    <property type="project" value="TreeGrafter"/>
</dbReference>
<dbReference type="Pfam" id="PF06428">
    <property type="entry name" value="Sec2p"/>
    <property type="match status" value="1"/>
</dbReference>
<dbReference type="GO" id="GO:0005085">
    <property type="term" value="F:guanyl-nucleotide exchange factor activity"/>
    <property type="evidence" value="ECO:0007669"/>
    <property type="project" value="InterPro"/>
</dbReference>
<feature type="compositionally biased region" description="Polar residues" evidence="3">
    <location>
        <begin position="1015"/>
        <end position="1026"/>
    </location>
</feature>
<feature type="compositionally biased region" description="Polar residues" evidence="3">
    <location>
        <begin position="32"/>
        <end position="49"/>
    </location>
</feature>
<feature type="compositionally biased region" description="Basic and acidic residues" evidence="3">
    <location>
        <begin position="526"/>
        <end position="536"/>
    </location>
</feature>
<gene>
    <name evidence="5" type="ORF">RSOLAG1IB_02712</name>
</gene>
<dbReference type="OrthoDB" id="1748564at2759"/>
<evidence type="ECO:0000313" key="6">
    <source>
        <dbReference type="Proteomes" id="UP000059188"/>
    </source>
</evidence>